<feature type="non-terminal residue" evidence="3">
    <location>
        <position position="705"/>
    </location>
</feature>
<evidence type="ECO:0000313" key="3">
    <source>
        <dbReference type="RefSeq" id="XP_024888938.1"/>
    </source>
</evidence>
<sequence length="705" mass="81861">MELGNTIIEEQVENNLEKNNENIEDENYFDKDYEPSEDSASYTDYESNDELINENEASACNNRLNESTTFNLSTTANASGVSGCDDAQLTIDNSRSGTKKYYCFYCNLPKAKIARHLESVHRNEEDVKKFAALPKGCLERKRIIETIRRKGEFQFNTNKMLNDGKLHVVRRPNIKFNKTANEYGVCIKCHGFFSKNTLRNHVRKCVNVKHSKNRIITVLGRAILGRINEIASQTLKKVIFPVLREDSITRLIRYDELIIRYGNKLCMKYKPQHQHDMVRNRLRTLGRFLKALKEINNEITDFASLYEPKYYDDCIKAVYQVARYNTETQKFEAAYTAFQLGTLLKEVGELWRSQCIKNHDPVKKALVEDFLSLRKEDFSHSVNKTVMETRAHMIRQKKEVAPSITDIKKLYNYVNSKRHEAYNILKEEFSYNVWLTLGQCTLISMQICNRKRAGEMQRILLEDFYNHESLNEQSDPDLFKSLSNSAKAIARKYVRFQIRGKLGRPVPVLLHFDLLNCIQLFIQCRDKANVHPKNPYIFGVKGFHKQRFKYLRACDHMRQFAHECGADHPERLRGTLLRKHIATNCQKLKLTELEVSELADFMGHKENIHKQFYRLPQKEADILNITKYLEAALGTDIDTQSDSDNDSNSDENDDYDNGTISLNNTTDDDNLTNNNTNSTNVQESDDSLISKRKSKITKNPKKLHN</sequence>
<feature type="compositionally biased region" description="Low complexity" evidence="1">
    <location>
        <begin position="661"/>
        <end position="680"/>
    </location>
</feature>
<dbReference type="PANTHER" id="PTHR33480">
    <property type="entry name" value="SET DOMAIN-CONTAINING PROTEIN-RELATED"/>
    <property type="match status" value="1"/>
</dbReference>
<feature type="region of interest" description="Disordered" evidence="1">
    <location>
        <begin position="637"/>
        <end position="705"/>
    </location>
</feature>
<feature type="compositionally biased region" description="Basic residues" evidence="1">
    <location>
        <begin position="690"/>
        <end position="705"/>
    </location>
</feature>
<feature type="region of interest" description="Disordered" evidence="1">
    <location>
        <begin position="13"/>
        <end position="44"/>
    </location>
</feature>
<proteinExistence type="predicted"/>
<evidence type="ECO:0000313" key="2">
    <source>
        <dbReference type="Proteomes" id="UP000504618"/>
    </source>
</evidence>
<keyword evidence="2" id="KW-1185">Reference proteome</keyword>
<accession>A0A6J1R446</accession>
<evidence type="ECO:0000256" key="1">
    <source>
        <dbReference type="SAM" id="MobiDB-lite"/>
    </source>
</evidence>
<reference evidence="3" key="1">
    <citation type="submission" date="2025-08" db="UniProtKB">
        <authorList>
            <consortium name="RefSeq"/>
        </authorList>
    </citation>
    <scope>IDENTIFICATION</scope>
    <source>
        <tissue evidence="3">Whole body</tissue>
    </source>
</reference>
<dbReference type="OrthoDB" id="7698383at2759"/>
<dbReference type="PANTHER" id="PTHR33480:SF1">
    <property type="entry name" value="TYR RECOMBINASE DOMAIN-CONTAINING PROTEIN"/>
    <property type="match status" value="1"/>
</dbReference>
<organism evidence="2 3">
    <name type="scientific">Temnothorax curvispinosus</name>
    <dbReference type="NCBI Taxonomy" id="300111"/>
    <lineage>
        <taxon>Eukaryota</taxon>
        <taxon>Metazoa</taxon>
        <taxon>Ecdysozoa</taxon>
        <taxon>Arthropoda</taxon>
        <taxon>Hexapoda</taxon>
        <taxon>Insecta</taxon>
        <taxon>Pterygota</taxon>
        <taxon>Neoptera</taxon>
        <taxon>Endopterygota</taxon>
        <taxon>Hymenoptera</taxon>
        <taxon>Apocrita</taxon>
        <taxon>Aculeata</taxon>
        <taxon>Formicoidea</taxon>
        <taxon>Formicidae</taxon>
        <taxon>Myrmicinae</taxon>
        <taxon>Temnothorax</taxon>
    </lineage>
</organism>
<dbReference type="AlphaFoldDB" id="A0A6J1R446"/>
<name>A0A6J1R446_9HYME</name>
<dbReference type="RefSeq" id="XP_024888938.1">
    <property type="nucleotide sequence ID" value="XM_025033170.1"/>
</dbReference>
<feature type="compositionally biased region" description="Acidic residues" evidence="1">
    <location>
        <begin position="639"/>
        <end position="656"/>
    </location>
</feature>
<gene>
    <name evidence="3" type="primary">LOC112465573</name>
</gene>
<dbReference type="Proteomes" id="UP000504618">
    <property type="component" value="Unplaced"/>
</dbReference>
<dbReference type="GeneID" id="112465573"/>
<protein>
    <submittedName>
        <fullName evidence="3">Uncharacterized protein LOC112465573</fullName>
    </submittedName>
</protein>